<dbReference type="InterPro" id="IPR036873">
    <property type="entry name" value="Rhodanese-like_dom_sf"/>
</dbReference>
<feature type="domain" description="Rhodanese" evidence="1">
    <location>
        <begin position="25"/>
        <end position="127"/>
    </location>
</feature>
<sequence>MIRAKFPTVEYITTNTLTKWLGRADERKIILMDCRAPEEYNVSHLEGAHCVDWKNGDPCQLLSSLPSDKPHTVVCYCSVGYRSSVMAQKLQQYLATAESAFPVGSISVYNLEGSLFKWANEGRPMVDSRGQATRMCHPFSATWGLLLEKQLRNWGSSEK</sequence>
<comment type="caution">
    <text evidence="2">The sequence shown here is derived from an EMBL/GenBank/DDBJ whole genome shotgun (WGS) entry which is preliminary data.</text>
</comment>
<protein>
    <recommendedName>
        <fullName evidence="1">Rhodanese domain-containing protein</fullName>
    </recommendedName>
</protein>
<accession>A0A2T7PI11</accession>
<dbReference type="SMART" id="SM00450">
    <property type="entry name" value="RHOD"/>
    <property type="match status" value="1"/>
</dbReference>
<dbReference type="PROSITE" id="PS50206">
    <property type="entry name" value="RHODANESE_3"/>
    <property type="match status" value="1"/>
</dbReference>
<dbReference type="Gene3D" id="3.40.250.10">
    <property type="entry name" value="Rhodanese-like domain"/>
    <property type="match status" value="1"/>
</dbReference>
<evidence type="ECO:0000313" key="2">
    <source>
        <dbReference type="EMBL" id="PVD33052.1"/>
    </source>
</evidence>
<evidence type="ECO:0000313" key="3">
    <source>
        <dbReference type="Proteomes" id="UP000245119"/>
    </source>
</evidence>
<dbReference type="AlphaFoldDB" id="A0A2T7PI11"/>
<proteinExistence type="predicted"/>
<keyword evidence="3" id="KW-1185">Reference proteome</keyword>
<gene>
    <name evidence="2" type="ORF">C0Q70_08500</name>
</gene>
<dbReference type="OrthoDB" id="566238at2759"/>
<reference evidence="2 3" key="1">
    <citation type="submission" date="2018-04" db="EMBL/GenBank/DDBJ databases">
        <title>The genome of golden apple snail Pomacea canaliculata provides insight into stress tolerance and invasive adaptation.</title>
        <authorList>
            <person name="Liu C."/>
            <person name="Liu B."/>
            <person name="Ren Y."/>
            <person name="Zhang Y."/>
            <person name="Wang H."/>
            <person name="Li S."/>
            <person name="Jiang F."/>
            <person name="Yin L."/>
            <person name="Zhang G."/>
            <person name="Qian W."/>
            <person name="Fan W."/>
        </authorList>
    </citation>
    <scope>NUCLEOTIDE SEQUENCE [LARGE SCALE GENOMIC DNA]</scope>
    <source>
        <strain evidence="2">SZHN2017</strain>
        <tissue evidence="2">Muscle</tissue>
    </source>
</reference>
<name>A0A2T7PI11_POMCA</name>
<organism evidence="2 3">
    <name type="scientific">Pomacea canaliculata</name>
    <name type="common">Golden apple snail</name>
    <dbReference type="NCBI Taxonomy" id="400727"/>
    <lineage>
        <taxon>Eukaryota</taxon>
        <taxon>Metazoa</taxon>
        <taxon>Spiralia</taxon>
        <taxon>Lophotrochozoa</taxon>
        <taxon>Mollusca</taxon>
        <taxon>Gastropoda</taxon>
        <taxon>Caenogastropoda</taxon>
        <taxon>Architaenioglossa</taxon>
        <taxon>Ampullarioidea</taxon>
        <taxon>Ampullariidae</taxon>
        <taxon>Pomacea</taxon>
    </lineage>
</organism>
<evidence type="ECO:0000259" key="1">
    <source>
        <dbReference type="PROSITE" id="PS50206"/>
    </source>
</evidence>
<dbReference type="Pfam" id="PF00581">
    <property type="entry name" value="Rhodanese"/>
    <property type="match status" value="1"/>
</dbReference>
<dbReference type="Proteomes" id="UP000245119">
    <property type="component" value="Linkage Group LG4"/>
</dbReference>
<dbReference type="SUPFAM" id="SSF52821">
    <property type="entry name" value="Rhodanese/Cell cycle control phosphatase"/>
    <property type="match status" value="1"/>
</dbReference>
<dbReference type="CDD" id="cd00158">
    <property type="entry name" value="RHOD"/>
    <property type="match status" value="1"/>
</dbReference>
<dbReference type="EMBL" id="PZQS01000004">
    <property type="protein sequence ID" value="PVD33052.1"/>
    <property type="molecule type" value="Genomic_DNA"/>
</dbReference>
<dbReference type="InterPro" id="IPR001763">
    <property type="entry name" value="Rhodanese-like_dom"/>
</dbReference>